<proteinExistence type="predicted"/>
<dbReference type="Gene3D" id="1.10.443.10">
    <property type="entry name" value="Intergrase catalytic core"/>
    <property type="match status" value="1"/>
</dbReference>
<dbReference type="InterPro" id="IPR011010">
    <property type="entry name" value="DNA_brk_join_enz"/>
</dbReference>
<gene>
    <name evidence="2" type="ORF">KTH64_07645</name>
</gene>
<dbReference type="RefSeq" id="WP_262578898.1">
    <property type="nucleotide sequence ID" value="NZ_JAHPRE010000025.1"/>
</dbReference>
<keyword evidence="1" id="KW-0233">DNA recombination</keyword>
<dbReference type="AlphaFoldDB" id="A0AAW5R9B1"/>
<name>A0AAW5R9B1_ACIJU</name>
<comment type="caution">
    <text evidence="2">The sequence shown here is derived from an EMBL/GenBank/DDBJ whole genome shotgun (WGS) entry which is preliminary data.</text>
</comment>
<dbReference type="EMBL" id="JAHPRE010000025">
    <property type="protein sequence ID" value="MCU4396836.1"/>
    <property type="molecule type" value="Genomic_DNA"/>
</dbReference>
<organism evidence="2 3">
    <name type="scientific">Acinetobacter junii</name>
    <dbReference type="NCBI Taxonomy" id="40215"/>
    <lineage>
        <taxon>Bacteria</taxon>
        <taxon>Pseudomonadati</taxon>
        <taxon>Pseudomonadota</taxon>
        <taxon>Gammaproteobacteria</taxon>
        <taxon>Moraxellales</taxon>
        <taxon>Moraxellaceae</taxon>
        <taxon>Acinetobacter</taxon>
    </lineage>
</organism>
<dbReference type="SUPFAM" id="SSF56349">
    <property type="entry name" value="DNA breaking-rejoining enzymes"/>
    <property type="match status" value="1"/>
</dbReference>
<protein>
    <submittedName>
        <fullName evidence="2">Site-specific integrase</fullName>
    </submittedName>
</protein>
<dbReference type="GO" id="GO:0006310">
    <property type="term" value="P:DNA recombination"/>
    <property type="evidence" value="ECO:0007669"/>
    <property type="project" value="UniProtKB-KW"/>
</dbReference>
<evidence type="ECO:0000256" key="1">
    <source>
        <dbReference type="ARBA" id="ARBA00023172"/>
    </source>
</evidence>
<sequence>MHTDDKELIQSKLNEWFKGIRKKLNSEKNFTSTRISEAQEIEIDQFIQRKWDDFRETFKCTIHKFSSIERREYIGYLEAEFKKCADKLNAEYSEFYQIKIRPKTQILILPPRKLESTEARSEAAEMHAHVYKMLQSYWQSNFWQEMDNESLWGNLYLSMIYLSGCSNQDVLQILPNTFRDALSNKYLQSFRLYKYDNLKDNPIILHLKVKSDSYGNDFEKDQLYKWTNIYFNPWAQFFLQTLLSRRKKHHHVDQNTDIEQCILKSLHHLKQTKYVIKLCMLLRKKGLNTFQHVQMALQFDRELNLDIFLGNILAQNINTVALRPQEHIFLSASYTTNPSIELTDIKIEQEHLKSTQDELISINKKLKTIPFKIQLFENNYSALTKPKGISTQRKKNNNFYERYTRIQQELEQKSLQASSEENNLIQAQLRLIAWVFHHKKKGLKVSTISKYLSCFGKDFIFEVWFRKIDLECLSEEDYSDLYQQLLWNCRKRDEAEKMKDQNKLSRKGHNSEAYRFGRLKAFHAFCCEKFKAPEVKLLKQTKYRHMQITNARIISPSVFNNMLYHLDLLVNINQSWSEHVTPLKLIYILSYRLGLRLNEVRCLTLQDIICPELTYLKSHKDEIKNITLCIQNNPYRRLKTPNAHRNLPIKYLLMKNEFDIFKEFLKSRYIQWKNNKEDHLLFNYKDQVLTELCITQVTSNILRAIYGENHGYSFHSLRHSAANTLAILLGGSPRLIHTYTDYSMRQVKYIRELFFGHGAYRQQDMIQQKWKALAAWMGHSSIEQTASNYCHVLEIIAIDRIVNHNYLINKNVISESLSMDSNNDEFHPINDVINAPEFDWMCTRSTVKQDNKRQSALKVEKIKLNPLERIMAVKDGYLEDKQAKMWLHRCNFLSKKWSSTTSFHIEYQNFIHDEDEFYFEEFYDRVKKLKLIDSKGILVTMDNPIPQKLREVLSVMVDEIKQRKNFLHFQIRQPKHRHPVNDSDTNNIESKLKKLKDFISGISNILENTISIHVEDLASNPIKKEQIQRISFIRTADKKNITLAVLFHLMIMAVQMDSLW</sequence>
<dbReference type="InterPro" id="IPR013762">
    <property type="entry name" value="Integrase-like_cat_sf"/>
</dbReference>
<dbReference type="Proteomes" id="UP001208534">
    <property type="component" value="Unassembled WGS sequence"/>
</dbReference>
<evidence type="ECO:0000313" key="3">
    <source>
        <dbReference type="Proteomes" id="UP001208534"/>
    </source>
</evidence>
<evidence type="ECO:0000313" key="2">
    <source>
        <dbReference type="EMBL" id="MCU4396836.1"/>
    </source>
</evidence>
<dbReference type="GO" id="GO:0003677">
    <property type="term" value="F:DNA binding"/>
    <property type="evidence" value="ECO:0007669"/>
    <property type="project" value="InterPro"/>
</dbReference>
<reference evidence="2" key="1">
    <citation type="submission" date="2021-06" db="EMBL/GenBank/DDBJ databases">
        <title>Propagation of a rapidly emergent carbapenem-resistant Acinetobacter baumannii lineage by various extra-hospital transmission networks.</title>
        <authorList>
            <person name="Calix J."/>
        </authorList>
    </citation>
    <scope>NUCLEOTIDE SEQUENCE</scope>
    <source>
        <strain evidence="2">WU_MDCI_Aw63</strain>
    </source>
</reference>
<dbReference type="GO" id="GO:0015074">
    <property type="term" value="P:DNA integration"/>
    <property type="evidence" value="ECO:0007669"/>
    <property type="project" value="InterPro"/>
</dbReference>
<accession>A0AAW5R9B1</accession>